<evidence type="ECO:0000256" key="1">
    <source>
        <dbReference type="SAM" id="MobiDB-lite"/>
    </source>
</evidence>
<reference evidence="4" key="1">
    <citation type="submission" date="2015-12" db="EMBL/GenBank/DDBJ databases">
        <title>Update maize B73 reference genome by single molecule sequencing technologies.</title>
        <authorList>
            <consortium name="Maize Genome Sequencing Project"/>
            <person name="Ware D."/>
        </authorList>
    </citation>
    <scope>NUCLEOTIDE SEQUENCE [LARGE SCALE GENOMIC DNA]</scope>
    <source>
        <tissue evidence="4">Seedling</tissue>
    </source>
</reference>
<dbReference type="PANTHER" id="PTHR46038">
    <property type="entry name" value="EXPRESSED PROTEIN-RELATED"/>
    <property type="match status" value="1"/>
</dbReference>
<dbReference type="eggNOG" id="ENOG502QSX5">
    <property type="taxonomic scope" value="Eukaryota"/>
</dbReference>
<dbReference type="ExpressionAtlas" id="A0A1D6HXC1">
    <property type="expression patterns" value="baseline and differential"/>
</dbReference>
<dbReference type="OMA" id="VAFYEHW"/>
<dbReference type="InterPro" id="IPR044821">
    <property type="entry name" value="At1g28695/At4g15970-like"/>
</dbReference>
<evidence type="ECO:0000313" key="4">
    <source>
        <dbReference type="EMBL" id="ONM52867.1"/>
    </source>
</evidence>
<name>A0A1D6HXC1_MAIZE</name>
<organism evidence="4">
    <name type="scientific">Zea mays</name>
    <name type="common">Maize</name>
    <dbReference type="NCBI Taxonomy" id="4577"/>
    <lineage>
        <taxon>Eukaryota</taxon>
        <taxon>Viridiplantae</taxon>
        <taxon>Streptophyta</taxon>
        <taxon>Embryophyta</taxon>
        <taxon>Tracheophyta</taxon>
        <taxon>Spermatophyta</taxon>
        <taxon>Magnoliopsida</taxon>
        <taxon>Liliopsida</taxon>
        <taxon>Poales</taxon>
        <taxon>Poaceae</taxon>
        <taxon>PACMAD clade</taxon>
        <taxon>Panicoideae</taxon>
        <taxon>Andropogonodae</taxon>
        <taxon>Andropogoneae</taxon>
        <taxon>Tripsacinae</taxon>
        <taxon>Zea</taxon>
    </lineage>
</organism>
<dbReference type="PANTHER" id="PTHR46038:SF2">
    <property type="entry name" value="OS07G0294800 PROTEIN"/>
    <property type="match status" value="1"/>
</dbReference>
<dbReference type="InterPro" id="IPR005069">
    <property type="entry name" value="Nucl-diP-sugar_transferase"/>
</dbReference>
<dbReference type="AlphaFoldDB" id="A0A1D6HXC1"/>
<feature type="compositionally biased region" description="Basic and acidic residues" evidence="1">
    <location>
        <begin position="104"/>
        <end position="119"/>
    </location>
</feature>
<dbReference type="InParanoid" id="A0A1D6HXC1"/>
<keyword evidence="2" id="KW-1133">Transmembrane helix</keyword>
<dbReference type="PaxDb" id="4577-GRMZM2G104231_P02"/>
<protein>
    <submittedName>
        <fullName evidence="4">Nucleotide-diphospho-sugar transferase family protein</fullName>
    </submittedName>
</protein>
<evidence type="ECO:0000256" key="2">
    <source>
        <dbReference type="SAM" id="Phobius"/>
    </source>
</evidence>
<accession>A0A1D6HXC1</accession>
<keyword evidence="4" id="KW-0808">Transferase</keyword>
<sequence length="456" mass="50124">MMMMMNRPQPQQAGPLQLLRSLGLGVGGGGGARRGAMKSATSLLLGAALATAFFLLYTSLCRDLGSAAAAAPRSGSPPPTTPRREQETGDTAAARQEAATGEGGEERVAASSDGDHRGGDATAEENGQSKEEEQRRIVMPATSTTHERSEVNLMFPTTHQATSHHRPQPKQQKKSPPPASQDLADLLRRAATADKTVLMTAINEAWAAPGSFLDLFLESFRQGEDTAGLPRHLLVVAMDGRALERCNAVHPFCYLFRVDGMDFAAEQKYMEGDYLEMMWRRNRFQQSVLELGYSFLFTDVDILWFRSPFPRLPRAAQVVMSADFFVGDADSPNNYPNGGLLYVRSSPATVGFYRHWQASRARFPGHHEQYVFDRIVKEGYAGARVQFLDTAVFGGFCQHGDDLGRVATMHANCCVGLDNKLFDLKNVLQDWKTYRARAAAGNAQGFSWRVPGKCIH</sequence>
<dbReference type="EMBL" id="CM007650">
    <property type="protein sequence ID" value="ONM52867.1"/>
    <property type="molecule type" value="Genomic_DNA"/>
</dbReference>
<feature type="compositionally biased region" description="Basic and acidic residues" evidence="1">
    <location>
        <begin position="127"/>
        <end position="136"/>
    </location>
</feature>
<feature type="transmembrane region" description="Helical" evidence="2">
    <location>
        <begin position="43"/>
        <end position="60"/>
    </location>
</feature>
<evidence type="ECO:0000259" key="3">
    <source>
        <dbReference type="Pfam" id="PF03407"/>
    </source>
</evidence>
<feature type="compositionally biased region" description="Basic residues" evidence="1">
    <location>
        <begin position="162"/>
        <end position="173"/>
    </location>
</feature>
<feature type="domain" description="Nucleotide-diphospho-sugar transferase" evidence="3">
    <location>
        <begin position="231"/>
        <end position="424"/>
    </location>
</feature>
<dbReference type="FunCoup" id="A0A1D6HXC1">
    <property type="interactions" value="7"/>
</dbReference>
<keyword evidence="2" id="KW-0812">Transmembrane</keyword>
<keyword evidence="2" id="KW-0472">Membrane</keyword>
<dbReference type="Pfam" id="PF03407">
    <property type="entry name" value="Nucleotid_trans"/>
    <property type="match status" value="1"/>
</dbReference>
<feature type="region of interest" description="Disordered" evidence="1">
    <location>
        <begin position="68"/>
        <end position="181"/>
    </location>
</feature>
<dbReference type="GO" id="GO:0016740">
    <property type="term" value="F:transferase activity"/>
    <property type="evidence" value="ECO:0007669"/>
    <property type="project" value="UniProtKB-KW"/>
</dbReference>
<proteinExistence type="predicted"/>
<gene>
    <name evidence="4" type="ORF">ZEAMMB73_Zm00001d019422</name>
</gene>